<dbReference type="RefSeq" id="WP_048278680.1">
    <property type="nucleotide sequence ID" value="NZ_LDZF01000007.1"/>
</dbReference>
<dbReference type="Proteomes" id="UP000036196">
    <property type="component" value="Unassembled WGS sequence"/>
</dbReference>
<accession>A0A0J5P1A1</accession>
<proteinExistence type="predicted"/>
<evidence type="ECO:0000313" key="1">
    <source>
        <dbReference type="EMBL" id="KMK14372.1"/>
    </source>
</evidence>
<dbReference type="PATRIC" id="fig|61647.15.peg.5017"/>
<dbReference type="AlphaFoldDB" id="A0A0J5P1A1"/>
<organism evidence="1 2">
    <name type="scientific">Pluralibacter gergoviae</name>
    <name type="common">Enterobacter gergoviae</name>
    <dbReference type="NCBI Taxonomy" id="61647"/>
    <lineage>
        <taxon>Bacteria</taxon>
        <taxon>Pseudomonadati</taxon>
        <taxon>Pseudomonadota</taxon>
        <taxon>Gammaproteobacteria</taxon>
        <taxon>Enterobacterales</taxon>
        <taxon>Enterobacteriaceae</taxon>
        <taxon>Pluralibacter</taxon>
    </lineage>
</organism>
<comment type="caution">
    <text evidence="1">The sequence shown here is derived from an EMBL/GenBank/DDBJ whole genome shotgun (WGS) entry which is preliminary data.</text>
</comment>
<protein>
    <recommendedName>
        <fullName evidence="3">Glycosyltransferase</fullName>
    </recommendedName>
</protein>
<evidence type="ECO:0008006" key="3">
    <source>
        <dbReference type="Google" id="ProtNLM"/>
    </source>
</evidence>
<keyword evidence="2" id="KW-1185">Reference proteome</keyword>
<dbReference type="EMBL" id="LDZF01000007">
    <property type="protein sequence ID" value="KMK14372.1"/>
    <property type="molecule type" value="Genomic_DNA"/>
</dbReference>
<name>A0A0J5P1A1_PLUGE</name>
<dbReference type="SUPFAM" id="SSF53756">
    <property type="entry name" value="UDP-Glycosyltransferase/glycogen phosphorylase"/>
    <property type="match status" value="1"/>
</dbReference>
<reference evidence="1 2" key="1">
    <citation type="submission" date="2015-05" db="EMBL/GenBank/DDBJ databases">
        <title>Genome sequences of Pluralibacter gergoviae.</title>
        <authorList>
            <person name="Greninger A.L."/>
            <person name="Miller S."/>
        </authorList>
    </citation>
    <scope>NUCLEOTIDE SEQUENCE [LARGE SCALE GENOMIC DNA]</scope>
    <source>
        <strain evidence="1 2">JS81F13</strain>
    </source>
</reference>
<gene>
    <name evidence="1" type="ORF">ABW06_08550</name>
</gene>
<sequence>MTLFVKKKGFGNIGLKYDYRLFGLSIFKITRHIGYDRVTLLSFLTFRIKKSNTKKHIFNNDAALCTLSESASKKIVFVIKDLQATGGVESRLYKLSRYLKKFNYLPVFITQSNDHCQLRHEVNLYCNLSLPESAGDLYQLLAVVKPDVVEFQFKSTKLFHDLSDDFFTADFLTGICIHEEVEFEPAQVNKVDYVISSTERRCLATIANYRIIPNWLSFPASPVWSYKNQQKALIVSRLSKDKLPTIINFVDLCNFMGITYEIAGNFKDEVSASIVDFLVKKGVALSAFIGEIETIKFLKKNTDKYLFVAGVGQVAIEASAIGYPFAVTPHHGGYENTIFLEEKNTETLLETNFTIKDGSLSTHRNKEHCPCKKTSRNAIFKKMNQYCGEHVLDDYMRIIAQAPQRKR</sequence>
<dbReference type="eggNOG" id="ENOG502ZXYN">
    <property type="taxonomic scope" value="Bacteria"/>
</dbReference>
<evidence type="ECO:0000313" key="2">
    <source>
        <dbReference type="Proteomes" id="UP000036196"/>
    </source>
</evidence>